<comment type="function">
    <text evidence="9">Radial spoke stalk protein that binds heme under oxidizing conditions. Required for the coordinated beating of multiple cilia maybe by functioning in a redox signaling pathway.</text>
</comment>
<dbReference type="SUPFAM" id="SSF55856">
    <property type="entry name" value="Cytochrome b5-like heme/steroid binding domain"/>
    <property type="match status" value="1"/>
</dbReference>
<reference evidence="11" key="1">
    <citation type="submission" date="2021-05" db="EMBL/GenBank/DDBJ databases">
        <title>The genome of the haptophyte Pavlova lutheri (Diacronema luteri, Pavlovales) - a model for lipid biosynthesis in eukaryotic algae.</title>
        <authorList>
            <person name="Hulatt C.J."/>
            <person name="Posewitz M.C."/>
        </authorList>
    </citation>
    <scope>NUCLEOTIDE SEQUENCE</scope>
    <source>
        <strain evidence="11">NIVA-4/92</strain>
    </source>
</reference>
<gene>
    <name evidence="11" type="ORF">KFE25_001269</name>
</gene>
<comment type="subcellular location">
    <subcellularLocation>
        <location evidence="1">Cytoplasm</location>
        <location evidence="1">Cytoskeleton</location>
        <location evidence="1">Cilium axoneme</location>
    </subcellularLocation>
</comment>
<comment type="caution">
    <text evidence="11">The sequence shown here is derived from an EMBL/GenBank/DDBJ whole genome shotgun (WGS) entry which is preliminary data.</text>
</comment>
<keyword evidence="7" id="KW-0966">Cell projection</keyword>
<dbReference type="PROSITE" id="PS50255">
    <property type="entry name" value="CYTOCHROME_B5_2"/>
    <property type="match status" value="1"/>
</dbReference>
<keyword evidence="12" id="KW-1185">Reference proteome</keyword>
<dbReference type="Proteomes" id="UP000751190">
    <property type="component" value="Unassembled WGS sequence"/>
</dbReference>
<dbReference type="OrthoDB" id="260091at2759"/>
<evidence type="ECO:0000256" key="8">
    <source>
        <dbReference type="ARBA" id="ARBA00040649"/>
    </source>
</evidence>
<evidence type="ECO:0000256" key="2">
    <source>
        <dbReference type="ARBA" id="ARBA00022490"/>
    </source>
</evidence>
<keyword evidence="6" id="KW-0206">Cytoskeleton</keyword>
<evidence type="ECO:0000256" key="9">
    <source>
        <dbReference type="ARBA" id="ARBA00046139"/>
    </source>
</evidence>
<keyword evidence="3" id="KW-0349">Heme</keyword>
<keyword evidence="2" id="KW-0963">Cytoplasm</keyword>
<proteinExistence type="predicted"/>
<dbReference type="Pfam" id="PF00173">
    <property type="entry name" value="Cyt-b5"/>
    <property type="match status" value="1"/>
</dbReference>
<evidence type="ECO:0000313" key="12">
    <source>
        <dbReference type="Proteomes" id="UP000751190"/>
    </source>
</evidence>
<evidence type="ECO:0000256" key="3">
    <source>
        <dbReference type="ARBA" id="ARBA00022617"/>
    </source>
</evidence>
<dbReference type="EMBL" id="JAGTXO010000024">
    <property type="protein sequence ID" value="KAG8461651.1"/>
    <property type="molecule type" value="Genomic_DNA"/>
</dbReference>
<protein>
    <recommendedName>
        <fullName evidence="8">Cytochrome b5 domain-containing protein 1</fullName>
    </recommendedName>
</protein>
<evidence type="ECO:0000256" key="6">
    <source>
        <dbReference type="ARBA" id="ARBA00023212"/>
    </source>
</evidence>
<dbReference type="AlphaFoldDB" id="A0A8J5X5Q4"/>
<evidence type="ECO:0000256" key="7">
    <source>
        <dbReference type="ARBA" id="ARBA00023273"/>
    </source>
</evidence>
<keyword evidence="4" id="KW-0479">Metal-binding</keyword>
<sequence>MGRAQRRYYTPREVAEHDSAEDCWVSFFGQVHHLTPLLEANKGILAQPIIDHAGQDITHWFDSVTRDVKSYVDPATELRAPYTPMGRFIHVPPLEPTADWVVGFEKPWWKDEQYVVGKLTAMTRPLSVKNMLTRQQHRLEVCAEESMDEILQRYLDCNNHAGSYTWKRTDSKQIGRVLDMGKTLDENGIPDERPTFDALSIDDEYYVPTVHLYFADDLTVL</sequence>
<dbReference type="PANTHER" id="PTHR21281">
    <property type="entry name" value="CYTOCHROME B5 DOMAIN-CONTAINING PROTEIN 1"/>
    <property type="match status" value="1"/>
</dbReference>
<keyword evidence="5" id="KW-0408">Iron</keyword>
<dbReference type="SMART" id="SM01117">
    <property type="entry name" value="Cyt-b5"/>
    <property type="match status" value="1"/>
</dbReference>
<dbReference type="OMA" id="DLTHFFH"/>
<organism evidence="11 12">
    <name type="scientific">Diacronema lutheri</name>
    <name type="common">Unicellular marine alga</name>
    <name type="synonym">Monochrysis lutheri</name>
    <dbReference type="NCBI Taxonomy" id="2081491"/>
    <lineage>
        <taxon>Eukaryota</taxon>
        <taxon>Haptista</taxon>
        <taxon>Haptophyta</taxon>
        <taxon>Pavlovophyceae</taxon>
        <taxon>Pavlovales</taxon>
        <taxon>Pavlovaceae</taxon>
        <taxon>Diacronema</taxon>
    </lineage>
</organism>
<dbReference type="PANTHER" id="PTHR21281:SF0">
    <property type="entry name" value="CYTOCHROME B5 DOMAIN-CONTAINING PROTEIN 1"/>
    <property type="match status" value="1"/>
</dbReference>
<evidence type="ECO:0000259" key="10">
    <source>
        <dbReference type="PROSITE" id="PS50255"/>
    </source>
</evidence>
<dbReference type="InterPro" id="IPR036400">
    <property type="entry name" value="Cyt_B5-like_heme/steroid_sf"/>
</dbReference>
<dbReference type="InterPro" id="IPR001199">
    <property type="entry name" value="Cyt_B5-like_heme/steroid-bd"/>
</dbReference>
<dbReference type="GO" id="GO:0046872">
    <property type="term" value="F:metal ion binding"/>
    <property type="evidence" value="ECO:0007669"/>
    <property type="project" value="UniProtKB-KW"/>
</dbReference>
<dbReference type="Gene3D" id="3.10.120.10">
    <property type="entry name" value="Cytochrome b5-like heme/steroid binding domain"/>
    <property type="match status" value="1"/>
</dbReference>
<evidence type="ECO:0000313" key="11">
    <source>
        <dbReference type="EMBL" id="KAG8461651.1"/>
    </source>
</evidence>
<feature type="domain" description="Cytochrome b5 heme-binding" evidence="10">
    <location>
        <begin position="6"/>
        <end position="89"/>
    </location>
</feature>
<evidence type="ECO:0000256" key="5">
    <source>
        <dbReference type="ARBA" id="ARBA00023004"/>
    </source>
</evidence>
<dbReference type="GO" id="GO:0005930">
    <property type="term" value="C:axoneme"/>
    <property type="evidence" value="ECO:0007669"/>
    <property type="project" value="UniProtKB-SubCell"/>
</dbReference>
<evidence type="ECO:0000256" key="4">
    <source>
        <dbReference type="ARBA" id="ARBA00022723"/>
    </source>
</evidence>
<accession>A0A8J5X5Q4</accession>
<name>A0A8J5X5Q4_DIALT</name>
<evidence type="ECO:0000256" key="1">
    <source>
        <dbReference type="ARBA" id="ARBA00004430"/>
    </source>
</evidence>
<dbReference type="InterPro" id="IPR052320">
    <property type="entry name" value="Cytochrome_b5_domain"/>
</dbReference>